<dbReference type="OrthoDB" id="9917839at2"/>
<dbReference type="EMBL" id="QXGL01000006">
    <property type="protein sequence ID" value="RSX51713.1"/>
    <property type="molecule type" value="Genomic_DNA"/>
</dbReference>
<evidence type="ECO:0000313" key="3">
    <source>
        <dbReference type="Proteomes" id="UP000287533"/>
    </source>
</evidence>
<comment type="caution">
    <text evidence="2">The sequence shown here is derived from an EMBL/GenBank/DDBJ whole genome shotgun (WGS) entry which is preliminary data.</text>
</comment>
<organism evidence="2 3">
    <name type="scientific">Bifidobacterium goeldii</name>
    <dbReference type="NCBI Taxonomy" id="2306975"/>
    <lineage>
        <taxon>Bacteria</taxon>
        <taxon>Bacillati</taxon>
        <taxon>Actinomycetota</taxon>
        <taxon>Actinomycetes</taxon>
        <taxon>Bifidobacteriales</taxon>
        <taxon>Bifidobacteriaceae</taxon>
        <taxon>Bifidobacterium</taxon>
    </lineage>
</organism>
<proteinExistence type="predicted"/>
<dbReference type="RefSeq" id="WP_125981849.1">
    <property type="nucleotide sequence ID" value="NZ_QXGL01000006.1"/>
</dbReference>
<evidence type="ECO:0000313" key="2">
    <source>
        <dbReference type="EMBL" id="RSX51713.1"/>
    </source>
</evidence>
<dbReference type="Proteomes" id="UP000287533">
    <property type="component" value="Unassembled WGS sequence"/>
</dbReference>
<feature type="compositionally biased region" description="Polar residues" evidence="1">
    <location>
        <begin position="184"/>
        <end position="199"/>
    </location>
</feature>
<feature type="region of interest" description="Disordered" evidence="1">
    <location>
        <begin position="184"/>
        <end position="207"/>
    </location>
</feature>
<dbReference type="AlphaFoldDB" id="A0A430FFS2"/>
<evidence type="ECO:0000256" key="1">
    <source>
        <dbReference type="SAM" id="MobiDB-lite"/>
    </source>
</evidence>
<keyword evidence="3" id="KW-1185">Reference proteome</keyword>
<name>A0A430FFS2_9BIFI</name>
<reference evidence="2 3" key="1">
    <citation type="submission" date="2018-09" db="EMBL/GenBank/DDBJ databases">
        <title>Characterization of the phylogenetic diversity of five novel species belonging to the genus Bifidobacterium.</title>
        <authorList>
            <person name="Lugli G.A."/>
            <person name="Duranti S."/>
            <person name="Milani C."/>
        </authorList>
    </citation>
    <scope>NUCLEOTIDE SEQUENCE [LARGE SCALE GENOMIC DNA]</scope>
    <source>
        <strain evidence="2 3">2034B</strain>
    </source>
</reference>
<gene>
    <name evidence="2" type="ORF">D2E25_1688</name>
</gene>
<protein>
    <submittedName>
        <fullName evidence="2">Uncharacterized protein</fullName>
    </submittedName>
</protein>
<feature type="compositionally biased region" description="Polar residues" evidence="1">
    <location>
        <begin position="9"/>
        <end position="27"/>
    </location>
</feature>
<sequence length="398" mass="43285">MANEDEMNSDATMAANTNEESSNTTDASEPRIIGWFYAYDADHEPEDATQLIWVSLEEPNGGERQISIHAGDLIKQHAENRQLLLTDVTLLAQSLAEYEDANAKDITFRRYAFSCSEELPEGVMPIARFTAELSNGDEGVTVLHRCAVNAQLKKEVLVGAQRLSTGMTEHLPQLFEQLENAEQNTSNTATITQTQSVTVEPSDGAQPSADAITDIASIAADMAAINGEPDASAGSSNRESQVFGYFYAYDMNVPVEDPGAVAKINVDEPDSESDGKAKLEFSLSSFITDNVDNCGALLAFASQLYDVLPKSKQNGSIYRRYAFTNRPEPPKNTLPLGRIVVELENGKPVGSHCETPGDEKLHDDLIGAAHIIETFGPYIRQVFDQKKAETGADGDNRG</sequence>
<feature type="region of interest" description="Disordered" evidence="1">
    <location>
        <begin position="1"/>
        <end position="27"/>
    </location>
</feature>
<accession>A0A430FFS2</accession>